<comment type="caution">
    <text evidence="2">The sequence shown here is derived from an EMBL/GenBank/DDBJ whole genome shotgun (WGS) entry which is preliminary data.</text>
</comment>
<feature type="compositionally biased region" description="Basic and acidic residues" evidence="1">
    <location>
        <begin position="413"/>
        <end position="422"/>
    </location>
</feature>
<dbReference type="AlphaFoldDB" id="A0A139HRS5"/>
<gene>
    <name evidence="2" type="ORF">AC578_8360</name>
</gene>
<dbReference type="OrthoDB" id="10501546at2759"/>
<dbReference type="EMBL" id="LFZN01000014">
    <property type="protein sequence ID" value="KXT05171.1"/>
    <property type="molecule type" value="Genomic_DNA"/>
</dbReference>
<organism evidence="2 3">
    <name type="scientific">Pseudocercospora eumusae</name>
    <dbReference type="NCBI Taxonomy" id="321146"/>
    <lineage>
        <taxon>Eukaryota</taxon>
        <taxon>Fungi</taxon>
        <taxon>Dikarya</taxon>
        <taxon>Ascomycota</taxon>
        <taxon>Pezizomycotina</taxon>
        <taxon>Dothideomycetes</taxon>
        <taxon>Dothideomycetidae</taxon>
        <taxon>Mycosphaerellales</taxon>
        <taxon>Mycosphaerellaceae</taxon>
        <taxon>Pseudocercospora</taxon>
    </lineage>
</organism>
<keyword evidence="3" id="KW-1185">Reference proteome</keyword>
<reference evidence="2 3" key="1">
    <citation type="submission" date="2015-07" db="EMBL/GenBank/DDBJ databases">
        <title>Comparative genomics of the Sigatoka disease complex on banana suggests a link between parallel evolutionary changes in Pseudocercospora fijiensis and Pseudocercospora eumusae and increased virulence on the banana host.</title>
        <authorList>
            <person name="Chang T.-C."/>
            <person name="Salvucci A."/>
            <person name="Crous P.W."/>
            <person name="Stergiopoulos I."/>
        </authorList>
    </citation>
    <scope>NUCLEOTIDE SEQUENCE [LARGE SCALE GENOMIC DNA]</scope>
    <source>
        <strain evidence="2 3">CBS 114824</strain>
    </source>
</reference>
<feature type="region of interest" description="Disordered" evidence="1">
    <location>
        <begin position="386"/>
        <end position="422"/>
    </location>
</feature>
<name>A0A139HRS5_9PEZI</name>
<proteinExistence type="predicted"/>
<protein>
    <submittedName>
        <fullName evidence="2">Uncharacterized protein</fullName>
    </submittedName>
</protein>
<feature type="compositionally biased region" description="Acidic residues" evidence="1">
    <location>
        <begin position="392"/>
        <end position="412"/>
    </location>
</feature>
<evidence type="ECO:0000313" key="2">
    <source>
        <dbReference type="EMBL" id="KXT05171.1"/>
    </source>
</evidence>
<evidence type="ECO:0000313" key="3">
    <source>
        <dbReference type="Proteomes" id="UP000070133"/>
    </source>
</evidence>
<evidence type="ECO:0000256" key="1">
    <source>
        <dbReference type="SAM" id="MobiDB-lite"/>
    </source>
</evidence>
<feature type="region of interest" description="Disordered" evidence="1">
    <location>
        <begin position="293"/>
        <end position="356"/>
    </location>
</feature>
<dbReference type="Proteomes" id="UP000070133">
    <property type="component" value="Unassembled WGS sequence"/>
</dbReference>
<sequence>MFSPLCRGVLHINHYHTLVFGMPNLQNHLADQAERKIFTEIDKEAASSMSIDIPLSPTTNHQPGIEADTAEKPILTTTQFGSSHESKQEAQQVDWRLSRLNKFIEPSRGWLWSEEEGDQAFDHGCEEWRKRSLAALEGSEDYDRLKELSRSSEEDALYSQDEEAELEMEQDISQDVHIDPETPSGCAGTTDARDIFNQTYEAQSADSYTSVPQPRWVQDYNERRPTTLKTPQQSIFDDGVQFYEAYSPEKLRTPPKMRFDHERDLLDLPELDQQADKQPGDLPKRSHLAALQSPERLLFLPDDDDTGSMQSQCSNSFTSPSETILLGPATTIRGETSADRTEESQNEQAPSNDNNVSDFSSFGNMLFVSILRQVVAAAGGLAALSDVFRPDENDDHEDDNDDDDDDHDDEEKISDLELGDRE</sequence>
<accession>A0A139HRS5</accession>
<feature type="compositionally biased region" description="Polar residues" evidence="1">
    <location>
        <begin position="307"/>
        <end position="322"/>
    </location>
</feature>